<protein>
    <submittedName>
        <fullName evidence="3">SipW-dependent-type signal peptide-containing protein</fullName>
    </submittedName>
</protein>
<dbReference type="AlphaFoldDB" id="A0ABD5QRU1"/>
<reference evidence="3 4" key="1">
    <citation type="journal article" date="2019" name="Int. J. Syst. Evol. Microbiol.">
        <title>The Global Catalogue of Microorganisms (GCM) 10K type strain sequencing project: providing services to taxonomists for standard genome sequencing and annotation.</title>
        <authorList>
            <consortium name="The Broad Institute Genomics Platform"/>
            <consortium name="The Broad Institute Genome Sequencing Center for Infectious Disease"/>
            <person name="Wu L."/>
            <person name="Ma J."/>
        </authorList>
    </citation>
    <scope>NUCLEOTIDE SEQUENCE [LARGE SCALE GENOMIC DNA]</scope>
    <source>
        <strain evidence="3 4">CGMCC 1.16026</strain>
    </source>
</reference>
<dbReference type="Proteomes" id="UP001596145">
    <property type="component" value="Unassembled WGS sequence"/>
</dbReference>
<keyword evidence="2" id="KW-0812">Transmembrane</keyword>
<dbReference type="RefSeq" id="WP_122104951.1">
    <property type="nucleotide sequence ID" value="NZ_JBHSKV010000013.1"/>
</dbReference>
<comment type="caution">
    <text evidence="3">The sequence shown here is derived from an EMBL/GenBank/DDBJ whole genome shotgun (WGS) entry which is preliminary data.</text>
</comment>
<evidence type="ECO:0000256" key="1">
    <source>
        <dbReference type="SAM" id="MobiDB-lite"/>
    </source>
</evidence>
<dbReference type="EMBL" id="JBHSKV010000013">
    <property type="protein sequence ID" value="MFC5134974.1"/>
    <property type="molecule type" value="Genomic_DNA"/>
</dbReference>
<feature type="transmembrane region" description="Helical" evidence="2">
    <location>
        <begin position="20"/>
        <end position="42"/>
    </location>
</feature>
<organism evidence="3 4">
    <name type="scientific">Halorubrum glutamatedens</name>
    <dbReference type="NCBI Taxonomy" id="2707018"/>
    <lineage>
        <taxon>Archaea</taxon>
        <taxon>Methanobacteriati</taxon>
        <taxon>Methanobacteriota</taxon>
        <taxon>Stenosarchaea group</taxon>
        <taxon>Halobacteria</taxon>
        <taxon>Halobacteriales</taxon>
        <taxon>Haloferacaceae</taxon>
        <taxon>Halorubrum</taxon>
    </lineage>
</organism>
<keyword evidence="2" id="KW-0472">Membrane</keyword>
<keyword evidence="2" id="KW-1133">Transmembrane helix</keyword>
<evidence type="ECO:0000256" key="2">
    <source>
        <dbReference type="SAM" id="Phobius"/>
    </source>
</evidence>
<sequence length="357" mass="37308">MKDDVGGSGGEPADLSRRRLLAGLGGLGAIGAASGAGTFAYLSDEEMLPNNAIGAGEVELDVSCSGDGDCIVSNGIVNFTPDGPIDRGDSGDVTFEVSVRTNPARLWFATECPPIPDHLGDALEVDLTIDGKVFSGSFSELRREFVKGHRIDDSCLDPSDSIDVELAWELPDDAPAAVAGQTTGFEFHLYTEQCRHVSEDDAVNPFSGSGSCDEPPECAICDEDDEDVYRFLEFKYLGSEAASIVARTQGKGTNGETAFHQEENVDPGETFVADGANVSGNSGALGANLYLDDGSDGQPQGSQGSGSGRPAGVKVHTSCSVDLFVGQEFDIDGTARYRLVGGEIFGKGPICGSEDLQ</sequence>
<evidence type="ECO:0000313" key="4">
    <source>
        <dbReference type="Proteomes" id="UP001596145"/>
    </source>
</evidence>
<proteinExistence type="predicted"/>
<evidence type="ECO:0000313" key="3">
    <source>
        <dbReference type="EMBL" id="MFC5134974.1"/>
    </source>
</evidence>
<gene>
    <name evidence="3" type="ORF">ACFPJA_09650</name>
</gene>
<dbReference type="InterPro" id="IPR023833">
    <property type="entry name" value="Signal_pept_SipW-depend-type"/>
</dbReference>
<keyword evidence="4" id="KW-1185">Reference proteome</keyword>
<dbReference type="PROSITE" id="PS51318">
    <property type="entry name" value="TAT"/>
    <property type="match status" value="1"/>
</dbReference>
<name>A0ABD5QRU1_9EURY</name>
<dbReference type="NCBIfam" id="TIGR04088">
    <property type="entry name" value="cognate_SipW"/>
    <property type="match status" value="1"/>
</dbReference>
<dbReference type="InterPro" id="IPR006311">
    <property type="entry name" value="TAT_signal"/>
</dbReference>
<accession>A0ABD5QRU1</accession>
<feature type="region of interest" description="Disordered" evidence="1">
    <location>
        <begin position="287"/>
        <end position="313"/>
    </location>
</feature>